<evidence type="ECO:0000313" key="7">
    <source>
        <dbReference type="EMBL" id="VFK57308.1"/>
    </source>
</evidence>
<dbReference type="EMBL" id="CAADFT010000022">
    <property type="protein sequence ID" value="VFK42903.1"/>
    <property type="molecule type" value="Genomic_DNA"/>
</dbReference>
<dbReference type="SUPFAM" id="SSF52821">
    <property type="entry name" value="Rhodanese/Cell cycle control phosphatase"/>
    <property type="match status" value="2"/>
</dbReference>
<dbReference type="InterPro" id="IPR036873">
    <property type="entry name" value="Rhodanese-like_dom_sf"/>
</dbReference>
<dbReference type="PANTHER" id="PTHR11364:SF27">
    <property type="entry name" value="SULFURTRANSFERASE"/>
    <property type="match status" value="1"/>
</dbReference>
<dbReference type="EMBL" id="CAADFW010000016">
    <property type="protein sequence ID" value="VFK57308.1"/>
    <property type="molecule type" value="Genomic_DNA"/>
</dbReference>
<dbReference type="CDD" id="cd01448">
    <property type="entry name" value="TST_Repeat_1"/>
    <property type="match status" value="1"/>
</dbReference>
<keyword evidence="5" id="KW-0670">Pyruvate</keyword>
<organism evidence="5">
    <name type="scientific">Candidatus Kentrum sp. TC</name>
    <dbReference type="NCBI Taxonomy" id="2126339"/>
    <lineage>
        <taxon>Bacteria</taxon>
        <taxon>Pseudomonadati</taxon>
        <taxon>Pseudomonadota</taxon>
        <taxon>Gammaproteobacteria</taxon>
        <taxon>Candidatus Kentrum</taxon>
    </lineage>
</organism>
<dbReference type="AlphaFoldDB" id="A0A450YMX8"/>
<evidence type="ECO:0000256" key="3">
    <source>
        <dbReference type="SAM" id="MobiDB-lite"/>
    </source>
</evidence>
<gene>
    <name evidence="5" type="ORF">BECKTC1821D_GA0114238_10147</name>
    <name evidence="6" type="ORF">BECKTC1821E_GA0114239_10228</name>
    <name evidence="7" type="ORF">BECKTC1821F_GA0114240_101646</name>
</gene>
<feature type="domain" description="Rhodanese" evidence="4">
    <location>
        <begin position="54"/>
        <end position="199"/>
    </location>
</feature>
<dbReference type="InterPro" id="IPR045078">
    <property type="entry name" value="TST/MPST-like"/>
</dbReference>
<name>A0A450YMX8_9GAMM</name>
<dbReference type="GO" id="GO:0004792">
    <property type="term" value="F:thiosulfate-cyanide sulfurtransferase activity"/>
    <property type="evidence" value="ECO:0007669"/>
    <property type="project" value="TreeGrafter"/>
</dbReference>
<keyword evidence="2" id="KW-0677">Repeat</keyword>
<evidence type="ECO:0000313" key="5">
    <source>
        <dbReference type="EMBL" id="VFK42872.1"/>
    </source>
</evidence>
<keyword evidence="1 5" id="KW-0808">Transferase</keyword>
<dbReference type="Pfam" id="PF00581">
    <property type="entry name" value="Rhodanese"/>
    <property type="match status" value="2"/>
</dbReference>
<feature type="domain" description="Rhodanese" evidence="4">
    <location>
        <begin position="232"/>
        <end position="353"/>
    </location>
</feature>
<feature type="region of interest" description="Disordered" evidence="3">
    <location>
        <begin position="75"/>
        <end position="95"/>
    </location>
</feature>
<evidence type="ECO:0000259" key="4">
    <source>
        <dbReference type="PROSITE" id="PS50206"/>
    </source>
</evidence>
<dbReference type="SMART" id="SM00450">
    <property type="entry name" value="RHOD"/>
    <property type="match status" value="2"/>
</dbReference>
<dbReference type="PANTHER" id="PTHR11364">
    <property type="entry name" value="THIOSULFATE SULFERTANSFERASE"/>
    <property type="match status" value="1"/>
</dbReference>
<sequence length="356" mass="38521">MKIRKSPPEFRNSGGDKAPWSVAFLCLAWLVVGAPVSATTLPGPVVDGAWLARNLDKVVVLDVRKDVKSFAKKAKGATGPVNPCGPGGKKVRKPVRGDGHIPGAVLVDIRKILGKYKPKNGKTTIEYMAPKKEKFEKLMQKSGVNQDSAVVITGKGEKMIHTAFTTRLYWTLKYFGFDNAAILDGGVAGWKKDGNKAEFGKSRKPAKGNFKASEGRKEVRATMEEVVASSEGKGDAQILDVRDATFYLGLTYNRKLQSPKSKGHIPTAKNFPVVFFAETAGAPATLYDKEDIEKVAELSDIDLVGAPIVASCHSGVTATLAWFVISEVLGNKNARVYDGSMHEWSMTGKPVTRPLD</sequence>
<reference evidence="5" key="1">
    <citation type="submission" date="2019-02" db="EMBL/GenBank/DDBJ databases">
        <authorList>
            <person name="Gruber-Vodicka R. H."/>
            <person name="Seah K. B. B."/>
        </authorList>
    </citation>
    <scope>NUCLEOTIDE SEQUENCE</scope>
    <source>
        <strain evidence="5">BECK_BZ123</strain>
        <strain evidence="6">BECK_BZ125</strain>
        <strain evidence="7">BECK_BZ126</strain>
    </source>
</reference>
<evidence type="ECO:0000313" key="6">
    <source>
        <dbReference type="EMBL" id="VFK42903.1"/>
    </source>
</evidence>
<dbReference type="PROSITE" id="PS50206">
    <property type="entry name" value="RHODANESE_3"/>
    <property type="match status" value="2"/>
</dbReference>
<evidence type="ECO:0000256" key="1">
    <source>
        <dbReference type="ARBA" id="ARBA00022679"/>
    </source>
</evidence>
<proteinExistence type="predicted"/>
<dbReference type="EMBL" id="CAADFS010000014">
    <property type="protein sequence ID" value="VFK42872.1"/>
    <property type="molecule type" value="Genomic_DNA"/>
</dbReference>
<accession>A0A450YMX8</accession>
<dbReference type="Gene3D" id="3.40.250.10">
    <property type="entry name" value="Rhodanese-like domain"/>
    <property type="match status" value="2"/>
</dbReference>
<dbReference type="InterPro" id="IPR001763">
    <property type="entry name" value="Rhodanese-like_dom"/>
</dbReference>
<protein>
    <submittedName>
        <fullName evidence="5">Thiosulfate/3-mercaptopyruvate sulfurtransferase</fullName>
    </submittedName>
</protein>
<evidence type="ECO:0000256" key="2">
    <source>
        <dbReference type="ARBA" id="ARBA00022737"/>
    </source>
</evidence>